<evidence type="ECO:0000256" key="2">
    <source>
        <dbReference type="ARBA" id="ARBA00022801"/>
    </source>
</evidence>
<dbReference type="EMBL" id="SJPX01000006">
    <property type="protein sequence ID" value="TWU46922.1"/>
    <property type="molecule type" value="Genomic_DNA"/>
</dbReference>
<gene>
    <name evidence="5" type="primary">nlhH_6</name>
    <name evidence="5" type="ORF">Poly59_58960</name>
</gene>
<dbReference type="Gene3D" id="3.40.50.1820">
    <property type="entry name" value="alpha/beta hydrolase"/>
    <property type="match status" value="1"/>
</dbReference>
<evidence type="ECO:0000256" key="3">
    <source>
        <dbReference type="SAM" id="SignalP"/>
    </source>
</evidence>
<comment type="similarity">
    <text evidence="1">Belongs to the 'GDXG' lipolytic enzyme family.</text>
</comment>
<reference evidence="5 6" key="1">
    <citation type="submission" date="2019-02" db="EMBL/GenBank/DDBJ databases">
        <title>Deep-cultivation of Planctomycetes and their phenomic and genomic characterization uncovers novel biology.</title>
        <authorList>
            <person name="Wiegand S."/>
            <person name="Jogler M."/>
            <person name="Boedeker C."/>
            <person name="Pinto D."/>
            <person name="Vollmers J."/>
            <person name="Rivas-Marin E."/>
            <person name="Kohn T."/>
            <person name="Peeters S.H."/>
            <person name="Heuer A."/>
            <person name="Rast P."/>
            <person name="Oberbeckmann S."/>
            <person name="Bunk B."/>
            <person name="Jeske O."/>
            <person name="Meyerdierks A."/>
            <person name="Storesund J.E."/>
            <person name="Kallscheuer N."/>
            <person name="Luecker S."/>
            <person name="Lage O.M."/>
            <person name="Pohl T."/>
            <person name="Merkel B.J."/>
            <person name="Hornburger P."/>
            <person name="Mueller R.-W."/>
            <person name="Bruemmer F."/>
            <person name="Labrenz M."/>
            <person name="Spormann A.M."/>
            <person name="Op Den Camp H."/>
            <person name="Overmann J."/>
            <person name="Amann R."/>
            <person name="Jetten M.S.M."/>
            <person name="Mascher T."/>
            <person name="Medema M.H."/>
            <person name="Devos D.P."/>
            <person name="Kaster A.-K."/>
            <person name="Ovreas L."/>
            <person name="Rohde M."/>
            <person name="Galperin M.Y."/>
            <person name="Jogler C."/>
        </authorList>
    </citation>
    <scope>NUCLEOTIDE SEQUENCE [LARGE SCALE GENOMIC DNA]</scope>
    <source>
        <strain evidence="5 6">Poly59</strain>
    </source>
</reference>
<proteinExistence type="inferred from homology"/>
<dbReference type="InterPro" id="IPR050300">
    <property type="entry name" value="GDXG_lipolytic_enzyme"/>
</dbReference>
<dbReference type="GO" id="GO:0004806">
    <property type="term" value="F:triacylglycerol lipase activity"/>
    <property type="evidence" value="ECO:0007669"/>
    <property type="project" value="TreeGrafter"/>
</dbReference>
<dbReference type="InterPro" id="IPR049492">
    <property type="entry name" value="BD-FAE-like_dom"/>
</dbReference>
<dbReference type="SUPFAM" id="SSF53474">
    <property type="entry name" value="alpha/beta-Hydrolases"/>
    <property type="match status" value="1"/>
</dbReference>
<comment type="caution">
    <text evidence="5">The sequence shown here is derived from an EMBL/GenBank/DDBJ whole genome shotgun (WGS) entry which is preliminary data.</text>
</comment>
<dbReference type="GO" id="GO:0106435">
    <property type="term" value="F:carboxylesterase activity"/>
    <property type="evidence" value="ECO:0007669"/>
    <property type="project" value="UniProtKB-EC"/>
</dbReference>
<dbReference type="EC" id="3.1.1.1" evidence="5"/>
<feature type="chain" id="PRO_5023062542" evidence="3">
    <location>
        <begin position="25"/>
        <end position="323"/>
    </location>
</feature>
<dbReference type="Proteomes" id="UP000317977">
    <property type="component" value="Unassembled WGS sequence"/>
</dbReference>
<dbReference type="PANTHER" id="PTHR48081">
    <property type="entry name" value="AB HYDROLASE SUPERFAMILY PROTEIN C4A8.06C"/>
    <property type="match status" value="1"/>
</dbReference>
<keyword evidence="3" id="KW-0732">Signal</keyword>
<feature type="signal peptide" evidence="3">
    <location>
        <begin position="1"/>
        <end position="24"/>
    </location>
</feature>
<dbReference type="Pfam" id="PF20434">
    <property type="entry name" value="BD-FAE"/>
    <property type="match status" value="1"/>
</dbReference>
<evidence type="ECO:0000256" key="1">
    <source>
        <dbReference type="ARBA" id="ARBA00010515"/>
    </source>
</evidence>
<accession>A0A5C6ED18</accession>
<dbReference type="PANTHER" id="PTHR48081:SF30">
    <property type="entry name" value="ACETYL-HYDROLASE LIPR-RELATED"/>
    <property type="match status" value="1"/>
</dbReference>
<name>A0A5C6ED18_9BACT</name>
<feature type="domain" description="BD-FAE-like" evidence="4">
    <location>
        <begin position="53"/>
        <end position="270"/>
    </location>
</feature>
<evidence type="ECO:0000259" key="4">
    <source>
        <dbReference type="Pfam" id="PF20434"/>
    </source>
</evidence>
<protein>
    <submittedName>
        <fullName evidence="5">Carboxylesterase NlhH</fullName>
        <ecNumber evidence="5">3.1.1.1</ecNumber>
    </submittedName>
</protein>
<dbReference type="AlphaFoldDB" id="A0A5C6ED18"/>
<dbReference type="PROSITE" id="PS51257">
    <property type="entry name" value="PROKAR_LIPOPROTEIN"/>
    <property type="match status" value="1"/>
</dbReference>
<keyword evidence="6" id="KW-1185">Reference proteome</keyword>
<dbReference type="RefSeq" id="WP_186776566.1">
    <property type="nucleotide sequence ID" value="NZ_SJPX01000006.1"/>
</dbReference>
<sequence length="323" mass="35395" precursor="true">MKPAMILMLAVMAGIGCCANEAFAQKGKTEIDWNGKSFRDVAYKQVGTRRLLMDIYLPNASKFDEAPVIYYVHGGGWAAGSKAGFGSSLMLPVFQQLAENGFVCVAVQYRLCKKGSGVLMRDCVTDVMDGLRYLKKNASQYSIDPNRIVVFGDSAGGQLAQMLTVSSPVEFTGDQSLADVAVQPVAGISWYGPSDFTDINLFKTGLSDKDPDRFGQRISGDQGGYKEHSKAFEEMSPYYWIKKDSPPLLMLQGDTDATIPLPHAIHLKKKADQIGADVEMIIVKNAGHNWRKAGGDPEPGLAEIQRITAEYALRQITHLETRD</sequence>
<dbReference type="InterPro" id="IPR029058">
    <property type="entry name" value="AB_hydrolase_fold"/>
</dbReference>
<keyword evidence="2 5" id="KW-0378">Hydrolase</keyword>
<evidence type="ECO:0000313" key="6">
    <source>
        <dbReference type="Proteomes" id="UP000317977"/>
    </source>
</evidence>
<evidence type="ECO:0000313" key="5">
    <source>
        <dbReference type="EMBL" id="TWU46922.1"/>
    </source>
</evidence>
<organism evidence="5 6">
    <name type="scientific">Rubripirellula reticaptiva</name>
    <dbReference type="NCBI Taxonomy" id="2528013"/>
    <lineage>
        <taxon>Bacteria</taxon>
        <taxon>Pseudomonadati</taxon>
        <taxon>Planctomycetota</taxon>
        <taxon>Planctomycetia</taxon>
        <taxon>Pirellulales</taxon>
        <taxon>Pirellulaceae</taxon>
        <taxon>Rubripirellula</taxon>
    </lineage>
</organism>